<sequence length="22" mass="2695">MKKSSLVKFNRTILKLFWKTEP</sequence>
<dbReference type="EMBL" id="GGEC01001046">
    <property type="protein sequence ID" value="MBW81529.1"/>
    <property type="molecule type" value="Transcribed_RNA"/>
</dbReference>
<organism evidence="1">
    <name type="scientific">Rhizophora mucronata</name>
    <name type="common">Asiatic mangrove</name>
    <dbReference type="NCBI Taxonomy" id="61149"/>
    <lineage>
        <taxon>Eukaryota</taxon>
        <taxon>Viridiplantae</taxon>
        <taxon>Streptophyta</taxon>
        <taxon>Embryophyta</taxon>
        <taxon>Tracheophyta</taxon>
        <taxon>Spermatophyta</taxon>
        <taxon>Magnoliopsida</taxon>
        <taxon>eudicotyledons</taxon>
        <taxon>Gunneridae</taxon>
        <taxon>Pentapetalae</taxon>
        <taxon>rosids</taxon>
        <taxon>fabids</taxon>
        <taxon>Malpighiales</taxon>
        <taxon>Rhizophoraceae</taxon>
        <taxon>Rhizophora</taxon>
    </lineage>
</organism>
<reference evidence="1" key="1">
    <citation type="submission" date="2018-02" db="EMBL/GenBank/DDBJ databases">
        <title>Rhizophora mucronata_Transcriptome.</title>
        <authorList>
            <person name="Meera S.P."/>
            <person name="Sreeshan A."/>
            <person name="Augustine A."/>
        </authorList>
    </citation>
    <scope>NUCLEOTIDE SEQUENCE</scope>
    <source>
        <tissue evidence="1">Leaf</tissue>
    </source>
</reference>
<evidence type="ECO:0000313" key="1">
    <source>
        <dbReference type="EMBL" id="MBW81529.1"/>
    </source>
</evidence>
<protein>
    <submittedName>
        <fullName evidence="1">Uncharacterized protein</fullName>
    </submittedName>
</protein>
<name>A0A2P2IJZ1_RHIMU</name>
<proteinExistence type="predicted"/>
<dbReference type="AlphaFoldDB" id="A0A2P2IJZ1"/>
<accession>A0A2P2IJZ1</accession>